<proteinExistence type="inferred from homology"/>
<feature type="transmembrane region" description="Helical" evidence="7">
    <location>
        <begin position="136"/>
        <end position="158"/>
    </location>
</feature>
<keyword evidence="10" id="KW-1185">Reference proteome</keyword>
<evidence type="ECO:0000313" key="9">
    <source>
        <dbReference type="EMBL" id="MFC6671310.1"/>
    </source>
</evidence>
<sequence>MDLALLSQPALLFIAGTVALCESLAFIGILIPGVALLFALALAAGEQGMSLPPLLLAAFVGAVTGDGLSYLLGRHADTWLRQHWPFNAHPHWHARGERFFRRYGPLSIVLGRFIGPIRPVMPFVAGTFEMPARRYFTFNVLSALGWAPAYVLPGFLIGRSADELLGHWQALFYPALGLVLLLLVATTLHQHLQPGQPLARWGARTLGLKPERLAALLLLASASAGLTGLALIQSLGLAQPWNQHLQQLLLQAAAGARPFWVLVTSMGDGRSLLAAALLLALGLQGIRRSGDGWRLLCLLMLTLALNASLKWLLQIERPDSAPVLADPSFPSGHSSGSFAFFAMLAVLLATGHPVRLRRIYYLLALLPVLTIGLSRILVGAHWPLDVLAAWCEGMMAAAALRLWLLRPERGRQPLDGRDTGLICLAVALLLAALTAWRYGADLARYAVS</sequence>
<dbReference type="RefSeq" id="WP_379909821.1">
    <property type="nucleotide sequence ID" value="NZ_JBHSWE010000001.1"/>
</dbReference>
<evidence type="ECO:0000256" key="1">
    <source>
        <dbReference type="ARBA" id="ARBA00004651"/>
    </source>
</evidence>
<feature type="transmembrane region" description="Helical" evidence="7">
    <location>
        <begin position="258"/>
        <end position="283"/>
    </location>
</feature>
<accession>A0ABW2A1G3</accession>
<gene>
    <name evidence="9" type="ORF">ACFQDL_15420</name>
</gene>
<dbReference type="InterPro" id="IPR032816">
    <property type="entry name" value="VTT_dom"/>
</dbReference>
<feature type="transmembrane region" description="Helical" evidence="7">
    <location>
        <begin position="416"/>
        <end position="438"/>
    </location>
</feature>
<feature type="transmembrane region" description="Helical" evidence="7">
    <location>
        <begin position="359"/>
        <end position="380"/>
    </location>
</feature>
<dbReference type="PANTHER" id="PTHR30353">
    <property type="entry name" value="INNER MEMBRANE PROTEIN DEDA-RELATED"/>
    <property type="match status" value="1"/>
</dbReference>
<comment type="similarity">
    <text evidence="2">Belongs to the DedA family.</text>
</comment>
<evidence type="ECO:0000256" key="2">
    <source>
        <dbReference type="ARBA" id="ARBA00010792"/>
    </source>
</evidence>
<comment type="subcellular location">
    <subcellularLocation>
        <location evidence="1">Cell membrane</location>
        <topology evidence="1">Multi-pass membrane protein</topology>
    </subcellularLocation>
</comment>
<dbReference type="SMART" id="SM00014">
    <property type="entry name" value="acidPPc"/>
    <property type="match status" value="1"/>
</dbReference>
<evidence type="ECO:0000256" key="5">
    <source>
        <dbReference type="ARBA" id="ARBA00022989"/>
    </source>
</evidence>
<evidence type="ECO:0000256" key="6">
    <source>
        <dbReference type="ARBA" id="ARBA00023136"/>
    </source>
</evidence>
<keyword evidence="3" id="KW-1003">Cell membrane</keyword>
<keyword evidence="4 7" id="KW-0812">Transmembrane</keyword>
<evidence type="ECO:0000256" key="3">
    <source>
        <dbReference type="ARBA" id="ARBA00022475"/>
    </source>
</evidence>
<dbReference type="PANTHER" id="PTHR30353:SF15">
    <property type="entry name" value="INNER MEMBRANE PROTEIN YABI"/>
    <property type="match status" value="1"/>
</dbReference>
<dbReference type="SUPFAM" id="SSF48317">
    <property type="entry name" value="Acid phosphatase/Vanadium-dependent haloperoxidase"/>
    <property type="match status" value="1"/>
</dbReference>
<feature type="transmembrane region" description="Helical" evidence="7">
    <location>
        <begin position="213"/>
        <end position="238"/>
    </location>
</feature>
<dbReference type="InterPro" id="IPR032818">
    <property type="entry name" value="DedA-like"/>
</dbReference>
<feature type="transmembrane region" description="Helical" evidence="7">
    <location>
        <begin position="12"/>
        <end position="42"/>
    </location>
</feature>
<evidence type="ECO:0000313" key="10">
    <source>
        <dbReference type="Proteomes" id="UP001596422"/>
    </source>
</evidence>
<feature type="transmembrane region" description="Helical" evidence="7">
    <location>
        <begin position="386"/>
        <end position="404"/>
    </location>
</feature>
<dbReference type="Pfam" id="PF09335">
    <property type="entry name" value="VTT_dom"/>
    <property type="match status" value="1"/>
</dbReference>
<reference evidence="10" key="1">
    <citation type="journal article" date="2019" name="Int. J. Syst. Evol. Microbiol.">
        <title>The Global Catalogue of Microorganisms (GCM) 10K type strain sequencing project: providing services to taxonomists for standard genome sequencing and annotation.</title>
        <authorList>
            <consortium name="The Broad Institute Genomics Platform"/>
            <consortium name="The Broad Institute Genome Sequencing Center for Infectious Disease"/>
            <person name="Wu L."/>
            <person name="Ma J."/>
        </authorList>
    </citation>
    <scope>NUCLEOTIDE SEQUENCE [LARGE SCALE GENOMIC DNA]</scope>
    <source>
        <strain evidence="10">NBRC 111756</strain>
    </source>
</reference>
<feature type="transmembrane region" description="Helical" evidence="7">
    <location>
        <begin position="170"/>
        <end position="192"/>
    </location>
</feature>
<feature type="transmembrane region" description="Helical" evidence="7">
    <location>
        <begin position="333"/>
        <end position="352"/>
    </location>
</feature>
<protein>
    <submittedName>
        <fullName evidence="9">VTT domain-containing protein</fullName>
    </submittedName>
</protein>
<feature type="transmembrane region" description="Helical" evidence="7">
    <location>
        <begin position="54"/>
        <end position="73"/>
    </location>
</feature>
<dbReference type="InterPro" id="IPR000326">
    <property type="entry name" value="PAP2/HPO"/>
</dbReference>
<name>A0ABW2A1G3_9GAMM</name>
<feature type="domain" description="Phosphatidic acid phosphatase type 2/haloperoxidase" evidence="8">
    <location>
        <begin position="295"/>
        <end position="401"/>
    </location>
</feature>
<evidence type="ECO:0000256" key="4">
    <source>
        <dbReference type="ARBA" id="ARBA00022692"/>
    </source>
</evidence>
<evidence type="ECO:0000259" key="8">
    <source>
        <dbReference type="SMART" id="SM00014"/>
    </source>
</evidence>
<feature type="transmembrane region" description="Helical" evidence="7">
    <location>
        <begin position="295"/>
        <end position="313"/>
    </location>
</feature>
<evidence type="ECO:0000256" key="7">
    <source>
        <dbReference type="SAM" id="Phobius"/>
    </source>
</evidence>
<dbReference type="InterPro" id="IPR036938">
    <property type="entry name" value="PAP2/HPO_sf"/>
</dbReference>
<dbReference type="Proteomes" id="UP001596422">
    <property type="component" value="Unassembled WGS sequence"/>
</dbReference>
<keyword evidence="5 7" id="KW-1133">Transmembrane helix</keyword>
<dbReference type="EMBL" id="JBHSWE010000001">
    <property type="protein sequence ID" value="MFC6671310.1"/>
    <property type="molecule type" value="Genomic_DNA"/>
</dbReference>
<organism evidence="9 10">
    <name type="scientific">Marinobacterium aestuariivivens</name>
    <dbReference type="NCBI Taxonomy" id="1698799"/>
    <lineage>
        <taxon>Bacteria</taxon>
        <taxon>Pseudomonadati</taxon>
        <taxon>Pseudomonadota</taxon>
        <taxon>Gammaproteobacteria</taxon>
        <taxon>Oceanospirillales</taxon>
        <taxon>Oceanospirillaceae</taxon>
        <taxon>Marinobacterium</taxon>
    </lineage>
</organism>
<dbReference type="Gene3D" id="1.20.144.10">
    <property type="entry name" value="Phosphatidic acid phosphatase type 2/haloperoxidase"/>
    <property type="match status" value="1"/>
</dbReference>
<keyword evidence="6 7" id="KW-0472">Membrane</keyword>
<dbReference type="Pfam" id="PF01569">
    <property type="entry name" value="PAP2"/>
    <property type="match status" value="1"/>
</dbReference>
<comment type="caution">
    <text evidence="9">The sequence shown here is derived from an EMBL/GenBank/DDBJ whole genome shotgun (WGS) entry which is preliminary data.</text>
</comment>